<dbReference type="EMBL" id="CADEPM010000001">
    <property type="protein sequence ID" value="CAB3397407.1"/>
    <property type="molecule type" value="Genomic_DNA"/>
</dbReference>
<feature type="repeat" description="ANK" evidence="1">
    <location>
        <begin position="115"/>
        <end position="138"/>
    </location>
</feature>
<proteinExistence type="predicted"/>
<feature type="repeat" description="ANK" evidence="1">
    <location>
        <begin position="478"/>
        <end position="500"/>
    </location>
</feature>
<name>A0A8S1E9W2_9PELO</name>
<dbReference type="InterPro" id="IPR002110">
    <property type="entry name" value="Ankyrin_rpt"/>
</dbReference>
<dbReference type="AlphaFoldDB" id="A0A8S1E9W2"/>
<organism evidence="2 3">
    <name type="scientific">Caenorhabditis bovis</name>
    <dbReference type="NCBI Taxonomy" id="2654633"/>
    <lineage>
        <taxon>Eukaryota</taxon>
        <taxon>Metazoa</taxon>
        <taxon>Ecdysozoa</taxon>
        <taxon>Nematoda</taxon>
        <taxon>Chromadorea</taxon>
        <taxon>Rhabditida</taxon>
        <taxon>Rhabditina</taxon>
        <taxon>Rhabditomorpha</taxon>
        <taxon>Rhabditoidea</taxon>
        <taxon>Rhabditidae</taxon>
        <taxon>Peloderinae</taxon>
        <taxon>Caenorhabditis</taxon>
    </lineage>
</organism>
<dbReference type="SUPFAM" id="SSF48403">
    <property type="entry name" value="Ankyrin repeat"/>
    <property type="match status" value="2"/>
</dbReference>
<dbReference type="PROSITE" id="PS50297">
    <property type="entry name" value="ANK_REP_REGION"/>
    <property type="match status" value="8"/>
</dbReference>
<dbReference type="SMART" id="SM00248">
    <property type="entry name" value="ANK"/>
    <property type="match status" value="15"/>
</dbReference>
<dbReference type="PANTHER" id="PTHR24118:SF100">
    <property type="entry name" value="FYVE-TYPE DOMAIN-CONTAINING PROTEIN"/>
    <property type="match status" value="1"/>
</dbReference>
<dbReference type="Gene3D" id="1.25.40.20">
    <property type="entry name" value="Ankyrin repeat-containing domain"/>
    <property type="match status" value="4"/>
</dbReference>
<dbReference type="Pfam" id="PF12796">
    <property type="entry name" value="Ank_2"/>
    <property type="match status" value="4"/>
</dbReference>
<dbReference type="PROSITE" id="PS50088">
    <property type="entry name" value="ANK_REPEAT"/>
    <property type="match status" value="8"/>
</dbReference>
<feature type="repeat" description="ANK" evidence="1">
    <location>
        <begin position="519"/>
        <end position="551"/>
    </location>
</feature>
<keyword evidence="3" id="KW-1185">Reference proteome</keyword>
<dbReference type="InterPro" id="IPR036770">
    <property type="entry name" value="Ankyrin_rpt-contain_sf"/>
</dbReference>
<gene>
    <name evidence="2" type="ORF">CBOVIS_LOCUS820</name>
</gene>
<comment type="caution">
    <text evidence="2">The sequence shown here is derived from an EMBL/GenBank/DDBJ whole genome shotgun (WGS) entry which is preliminary data.</text>
</comment>
<evidence type="ECO:0000313" key="3">
    <source>
        <dbReference type="Proteomes" id="UP000494206"/>
    </source>
</evidence>
<evidence type="ECO:0000313" key="2">
    <source>
        <dbReference type="EMBL" id="CAB3397407.1"/>
    </source>
</evidence>
<feature type="repeat" description="ANK" evidence="1">
    <location>
        <begin position="235"/>
        <end position="257"/>
    </location>
</feature>
<reference evidence="2 3" key="1">
    <citation type="submission" date="2020-04" db="EMBL/GenBank/DDBJ databases">
        <authorList>
            <person name="Laetsch R D."/>
            <person name="Stevens L."/>
            <person name="Kumar S."/>
            <person name="Blaxter L. M."/>
        </authorList>
    </citation>
    <scope>NUCLEOTIDE SEQUENCE [LARGE SCALE GENOMIC DNA]</scope>
</reference>
<feature type="repeat" description="ANK" evidence="1">
    <location>
        <begin position="402"/>
        <end position="434"/>
    </location>
</feature>
<accession>A0A8S1E9W2</accession>
<dbReference type="OrthoDB" id="1577640at2759"/>
<feature type="repeat" description="ANK" evidence="1">
    <location>
        <begin position="269"/>
        <end position="301"/>
    </location>
</feature>
<protein>
    <recommendedName>
        <fullName evidence="4">ANK_REP_REGION domain-containing protein</fullName>
    </recommendedName>
</protein>
<dbReference type="PRINTS" id="PR01415">
    <property type="entry name" value="ANKYRIN"/>
</dbReference>
<feature type="repeat" description="ANK" evidence="1">
    <location>
        <begin position="153"/>
        <end position="185"/>
    </location>
</feature>
<evidence type="ECO:0008006" key="4">
    <source>
        <dbReference type="Google" id="ProtNLM"/>
    </source>
</evidence>
<feature type="repeat" description="ANK" evidence="1">
    <location>
        <begin position="369"/>
        <end position="401"/>
    </location>
</feature>
<sequence>MDPKSVLYYASEGSNSEFESSLKKCEKDQIQWINEKDDRGRNVLFYAAMTDNIKNFLYVIKRACLKPDNILQMEDNNGSNVMHWATQYSSAKVVKEILSIFIDQPSRIILAKDNDGVTPLHIAATKSNPKILKSFVDNLTPADDVYRIAQDKRGRSPLHYAAARANIDNIRTIVDADDNCSQLDGPILGFPIDQRDKNGITPLMAAVGVNLPQIIPVIRFLAKKKPVSQTRQNKDGQTALHIAVAARNLPAVKLFIEELDCSPDLVDNEQRTPLHYAAEQGYPEIVKYLLQNGSRNSTRDKFGVTPAHYAAQFSTECLNIILTMSNISEVKDNEDRSCLMWAVCAGNVDAIHYLIQRKDAPDRRAVDKNGYTALHLAAMVGNEKICKILINQGWNISERDNQNNTALHLAAGRGHTDVLRCLVTSGANMNDRDSMDRTPVFWACLGGQSHTLHCMIKELSFEWRTPGGSDTKPITDALGRTPLHAAAFAGHSACINVLLNIEQEDNFLKSPLVGWRDQDGKTALHEACIAGKIDCVLSLLRGGSAINAIDGFERTPLDCATEFNHKIIIDHLKSQEAFSYEKLSDLAAREIQQAWRTYAKRKQEREKKIQNMF</sequence>
<evidence type="ECO:0000256" key="1">
    <source>
        <dbReference type="PROSITE-ProRule" id="PRU00023"/>
    </source>
</evidence>
<dbReference type="FunFam" id="1.25.40.20:FF:001193">
    <property type="entry name" value="Ion channel NompC"/>
    <property type="match status" value="1"/>
</dbReference>
<dbReference type="Pfam" id="PF00023">
    <property type="entry name" value="Ank"/>
    <property type="match status" value="1"/>
</dbReference>
<dbReference type="Proteomes" id="UP000494206">
    <property type="component" value="Unassembled WGS sequence"/>
</dbReference>
<dbReference type="PANTHER" id="PTHR24118">
    <property type="entry name" value="POTE ANKYRIN DOMAIN"/>
    <property type="match status" value="1"/>
</dbReference>
<keyword evidence="1" id="KW-0040">ANK repeat</keyword>